<dbReference type="InterPro" id="IPR018247">
    <property type="entry name" value="EF_Hand_1_Ca_BS"/>
</dbReference>
<dbReference type="OrthoDB" id="3641925at2759"/>
<evidence type="ECO:0000256" key="4">
    <source>
        <dbReference type="PROSITE-ProRule" id="PRU00134"/>
    </source>
</evidence>
<feature type="compositionally biased region" description="Polar residues" evidence="5">
    <location>
        <begin position="800"/>
        <end position="810"/>
    </location>
</feature>
<evidence type="ECO:0000313" key="7">
    <source>
        <dbReference type="EMBL" id="KLO10784.1"/>
    </source>
</evidence>
<dbReference type="PROSITE" id="PS00018">
    <property type="entry name" value="EF_HAND_1"/>
    <property type="match status" value="1"/>
</dbReference>
<dbReference type="Pfam" id="PF01753">
    <property type="entry name" value="zf-MYND"/>
    <property type="match status" value="1"/>
</dbReference>
<dbReference type="InterPro" id="IPR002893">
    <property type="entry name" value="Znf_MYND"/>
</dbReference>
<organism evidence="7 8">
    <name type="scientific">Schizopora paradoxa</name>
    <dbReference type="NCBI Taxonomy" id="27342"/>
    <lineage>
        <taxon>Eukaryota</taxon>
        <taxon>Fungi</taxon>
        <taxon>Dikarya</taxon>
        <taxon>Basidiomycota</taxon>
        <taxon>Agaricomycotina</taxon>
        <taxon>Agaricomycetes</taxon>
        <taxon>Hymenochaetales</taxon>
        <taxon>Schizoporaceae</taxon>
        <taxon>Schizopora</taxon>
    </lineage>
</organism>
<gene>
    <name evidence="7" type="ORF">SCHPADRAFT_942574</name>
</gene>
<dbReference type="Proteomes" id="UP000053477">
    <property type="component" value="Unassembled WGS sequence"/>
</dbReference>
<evidence type="ECO:0000256" key="5">
    <source>
        <dbReference type="SAM" id="MobiDB-lite"/>
    </source>
</evidence>
<evidence type="ECO:0000259" key="6">
    <source>
        <dbReference type="PROSITE" id="PS50865"/>
    </source>
</evidence>
<dbReference type="AlphaFoldDB" id="A0A0H2RG20"/>
<proteinExistence type="predicted"/>
<dbReference type="PROSITE" id="PS50865">
    <property type="entry name" value="ZF_MYND_2"/>
    <property type="match status" value="1"/>
</dbReference>
<evidence type="ECO:0000313" key="8">
    <source>
        <dbReference type="Proteomes" id="UP000053477"/>
    </source>
</evidence>
<dbReference type="PROSITE" id="PS01360">
    <property type="entry name" value="ZF_MYND_1"/>
    <property type="match status" value="1"/>
</dbReference>
<keyword evidence="3" id="KW-0862">Zinc</keyword>
<feature type="region of interest" description="Disordered" evidence="5">
    <location>
        <begin position="597"/>
        <end position="617"/>
    </location>
</feature>
<dbReference type="GO" id="GO:0008270">
    <property type="term" value="F:zinc ion binding"/>
    <property type="evidence" value="ECO:0007669"/>
    <property type="project" value="UniProtKB-KW"/>
</dbReference>
<dbReference type="STRING" id="27342.A0A0H2RG20"/>
<keyword evidence="8" id="KW-1185">Reference proteome</keyword>
<keyword evidence="2 4" id="KW-0863">Zinc-finger</keyword>
<protein>
    <recommendedName>
        <fullName evidence="6">MYND-type domain-containing protein</fullName>
    </recommendedName>
</protein>
<name>A0A0H2RG20_9AGAM</name>
<dbReference type="InParanoid" id="A0A0H2RG20"/>
<accession>A0A0H2RG20</accession>
<reference evidence="7 8" key="1">
    <citation type="submission" date="2015-04" db="EMBL/GenBank/DDBJ databases">
        <title>Complete genome sequence of Schizopora paradoxa KUC8140, a cosmopolitan wood degrader in East Asia.</title>
        <authorList>
            <consortium name="DOE Joint Genome Institute"/>
            <person name="Min B."/>
            <person name="Park H."/>
            <person name="Jang Y."/>
            <person name="Kim J.-J."/>
            <person name="Kim K.H."/>
            <person name="Pangilinan J."/>
            <person name="Lipzen A."/>
            <person name="Riley R."/>
            <person name="Grigoriev I.V."/>
            <person name="Spatafora J.W."/>
            <person name="Choi I.-G."/>
        </authorList>
    </citation>
    <scope>NUCLEOTIDE SEQUENCE [LARGE SCALE GENOMIC DNA]</scope>
    <source>
        <strain evidence="7 8">KUC8140</strain>
    </source>
</reference>
<dbReference type="SUPFAM" id="SSF144232">
    <property type="entry name" value="HIT/MYND zinc finger-like"/>
    <property type="match status" value="1"/>
</dbReference>
<sequence length="846" mass="95112">MSSLQERLENARNSPGVKIGRPAYFDEQRTEYFVGLLKTDYKTVIKSVEAGEFSALRAIAKYQLQPETCELKLPDDFYLELFPVCCVHASNVKCGGDSKAMARAFQSGLTLPLAVYSLVAIGSQGMQKAGINRKEDFEPLILTHWSDLFIAMSFVYEMHANADEEAGFPMRNQWISAALCNAMLTLLSCEVFTSNIPRSSIFFENVWKWWLYGGPPDYESKERLVALSNNITSICLSVLYHTLDTKDVPLSIVLKSSSAYGGIAAVADLALNAFHASAMAKDIEAVKCQFLVFLLFYAHKDAKGEEHDLCESFVDGIYESGGMSKLIKALVHLLTFARDEILNPEQEVLMVTFIGILQSIMDRSHRHIEEAARSGILEFFIALDPERGDVPRLPMLLAKKMLEMLPLYFVYHSVIGSYAAEMRKLTEGDRPKDSCLAKSDGPFATSWRKLKQLLIERYCVKRFYDFVIAPAPRLKYCNSCGKSESTVPFLMCAKCRRVLYCSKKCQVTDWKEDGHRKDCQEGLHLYGTDIPFLCFLTNMYLTARYFAILETYKQKTDPDISLKNAVFRVWFSFGNSLRPVLSITHVRDAGSQLAKRIEPTTESESESGEKCDTVARGGLHTSPPPIYDAKTKPGGGTKPGPGAQIAVDVYDQANTVVVRHIAFQPDFRTLMNIKNLDHDSPYAQSDEEPRVAAIGINPDIGKADAIWVHDVVDVIFEQFYAPGEDSWTFHLREDPVKTHEGGNQSKRKHILDFVDDYIKDNLMTVEESLNEMDAERMYDIMHSMVLEADAMRGKRKARSEASTDTNTTGKVSFEDVRTDDEVNASKVECEKASVSTLDSDDELDYL</sequence>
<feature type="region of interest" description="Disordered" evidence="5">
    <location>
        <begin position="795"/>
        <end position="816"/>
    </location>
</feature>
<keyword evidence="1" id="KW-0479">Metal-binding</keyword>
<dbReference type="Gene3D" id="6.10.140.2220">
    <property type="match status" value="1"/>
</dbReference>
<evidence type="ECO:0000256" key="2">
    <source>
        <dbReference type="ARBA" id="ARBA00022771"/>
    </source>
</evidence>
<evidence type="ECO:0000256" key="3">
    <source>
        <dbReference type="ARBA" id="ARBA00022833"/>
    </source>
</evidence>
<dbReference type="EMBL" id="KQ086017">
    <property type="protein sequence ID" value="KLO10784.1"/>
    <property type="molecule type" value="Genomic_DNA"/>
</dbReference>
<evidence type="ECO:0000256" key="1">
    <source>
        <dbReference type="ARBA" id="ARBA00022723"/>
    </source>
</evidence>
<feature type="domain" description="MYND-type" evidence="6">
    <location>
        <begin position="477"/>
        <end position="519"/>
    </location>
</feature>